<evidence type="ECO:0000313" key="1">
    <source>
        <dbReference type="EMBL" id="KAG8539974.1"/>
    </source>
</evidence>
<dbReference type="Proteomes" id="UP000824782">
    <property type="component" value="Unassembled WGS sequence"/>
</dbReference>
<gene>
    <name evidence="1" type="ORF">GDO81_020046</name>
</gene>
<organism evidence="1 2">
    <name type="scientific">Engystomops pustulosus</name>
    <name type="common">Tungara frog</name>
    <name type="synonym">Physalaemus pustulosus</name>
    <dbReference type="NCBI Taxonomy" id="76066"/>
    <lineage>
        <taxon>Eukaryota</taxon>
        <taxon>Metazoa</taxon>
        <taxon>Chordata</taxon>
        <taxon>Craniata</taxon>
        <taxon>Vertebrata</taxon>
        <taxon>Euteleostomi</taxon>
        <taxon>Amphibia</taxon>
        <taxon>Batrachia</taxon>
        <taxon>Anura</taxon>
        <taxon>Neobatrachia</taxon>
        <taxon>Hyloidea</taxon>
        <taxon>Leptodactylidae</taxon>
        <taxon>Leiuperinae</taxon>
        <taxon>Engystomops</taxon>
    </lineage>
</organism>
<dbReference type="EMBL" id="WNYA01012100">
    <property type="protein sequence ID" value="KAG8539974.1"/>
    <property type="molecule type" value="Genomic_DNA"/>
</dbReference>
<evidence type="ECO:0000313" key="2">
    <source>
        <dbReference type="Proteomes" id="UP000824782"/>
    </source>
</evidence>
<sequence>MLKGGPCRGEEISSLPYGFIVVFRPQNYTLSIDICPFTSCSTSLSAVTSPPALTCVEGVVLLVLPHVRHGPLYIQCRTVCLLLQTWSHL</sequence>
<reference evidence="1" key="1">
    <citation type="thesis" date="2020" institute="ProQuest LLC" country="789 East Eisenhower Parkway, Ann Arbor, MI, USA">
        <title>Comparative Genomics and Chromosome Evolution.</title>
        <authorList>
            <person name="Mudd A.B."/>
        </authorList>
    </citation>
    <scope>NUCLEOTIDE SEQUENCE</scope>
    <source>
        <strain evidence="1">237g6f4</strain>
        <tissue evidence="1">Blood</tissue>
    </source>
</reference>
<name>A0AAV6YRE7_ENGPU</name>
<proteinExistence type="predicted"/>
<accession>A0AAV6YRE7</accession>
<protein>
    <submittedName>
        <fullName evidence="1">Uncharacterized protein</fullName>
    </submittedName>
</protein>
<dbReference type="AlphaFoldDB" id="A0AAV6YRE7"/>
<keyword evidence="2" id="KW-1185">Reference proteome</keyword>
<comment type="caution">
    <text evidence="1">The sequence shown here is derived from an EMBL/GenBank/DDBJ whole genome shotgun (WGS) entry which is preliminary data.</text>
</comment>